<keyword evidence="4" id="KW-1185">Reference proteome</keyword>
<gene>
    <name evidence="3" type="ORF">HNP48_003021</name>
</gene>
<dbReference type="Proteomes" id="UP000575083">
    <property type="component" value="Unassembled WGS sequence"/>
</dbReference>
<comment type="caution">
    <text evidence="3">The sequence shown here is derived from an EMBL/GenBank/DDBJ whole genome shotgun (WGS) entry which is preliminary data.</text>
</comment>
<dbReference type="EMBL" id="JACHLK010000005">
    <property type="protein sequence ID" value="MBB6560347.1"/>
    <property type="molecule type" value="Genomic_DNA"/>
</dbReference>
<proteinExistence type="predicted"/>
<name>A0A7X0PF20_9BURK</name>
<sequence length="113" mass="12171">MNDLVSGLVRFVLRALVLAMGLVVFLSLLAAAAVLGLVWALRAAWARLTGRPMSPWVMRIDPRTGFNAAMRSRAQWGSARQHDGAAEPAAPSRRGGVLPGAVEVTDVEPRELR</sequence>
<feature type="transmembrane region" description="Helical" evidence="2">
    <location>
        <begin position="12"/>
        <end position="41"/>
    </location>
</feature>
<evidence type="ECO:0000313" key="4">
    <source>
        <dbReference type="Proteomes" id="UP000575083"/>
    </source>
</evidence>
<dbReference type="AlphaFoldDB" id="A0A7X0PF20"/>
<accession>A0A7X0PF20</accession>
<evidence type="ECO:0000313" key="3">
    <source>
        <dbReference type="EMBL" id="MBB6560347.1"/>
    </source>
</evidence>
<evidence type="ECO:0000256" key="2">
    <source>
        <dbReference type="SAM" id="Phobius"/>
    </source>
</evidence>
<dbReference type="RefSeq" id="WP_184858264.1">
    <property type="nucleotide sequence ID" value="NZ_JACHLK010000005.1"/>
</dbReference>
<evidence type="ECO:0000256" key="1">
    <source>
        <dbReference type="SAM" id="MobiDB-lite"/>
    </source>
</evidence>
<keyword evidence="2" id="KW-0472">Membrane</keyword>
<keyword evidence="2" id="KW-1133">Transmembrane helix</keyword>
<keyword evidence="2" id="KW-0812">Transmembrane</keyword>
<protein>
    <submittedName>
        <fullName evidence="3">Uncharacterized protein</fullName>
    </submittedName>
</protein>
<feature type="region of interest" description="Disordered" evidence="1">
    <location>
        <begin position="80"/>
        <end position="113"/>
    </location>
</feature>
<organism evidence="3 4">
    <name type="scientific">Acidovorax soli</name>
    <dbReference type="NCBI Taxonomy" id="592050"/>
    <lineage>
        <taxon>Bacteria</taxon>
        <taxon>Pseudomonadati</taxon>
        <taxon>Pseudomonadota</taxon>
        <taxon>Betaproteobacteria</taxon>
        <taxon>Burkholderiales</taxon>
        <taxon>Comamonadaceae</taxon>
        <taxon>Acidovorax</taxon>
    </lineage>
</organism>
<reference evidence="3 4" key="1">
    <citation type="submission" date="2020-08" db="EMBL/GenBank/DDBJ databases">
        <title>Functional genomics of gut bacteria from endangered species of beetles.</title>
        <authorList>
            <person name="Carlos-Shanley C."/>
        </authorList>
    </citation>
    <scope>NUCLEOTIDE SEQUENCE [LARGE SCALE GENOMIC DNA]</scope>
    <source>
        <strain evidence="3 4">S00198</strain>
    </source>
</reference>